<dbReference type="AlphaFoldDB" id="B7FY33"/>
<evidence type="ECO:0000313" key="7">
    <source>
        <dbReference type="EMBL" id="EEC48655.1"/>
    </source>
</evidence>
<dbReference type="PANTHER" id="PTHR23507">
    <property type="entry name" value="ZGC:174356"/>
    <property type="match status" value="1"/>
</dbReference>
<comment type="subcellular location">
    <subcellularLocation>
        <location evidence="1">Membrane</location>
        <topology evidence="1">Multi-pass membrane protein</topology>
    </subcellularLocation>
</comment>
<dbReference type="OMA" id="WMIFAIM"/>
<protein>
    <recommendedName>
        <fullName evidence="6">Major facilitator superfamily (MFS) profile domain-containing protein</fullName>
    </recommendedName>
</protein>
<dbReference type="eggNOG" id="KOG2816">
    <property type="taxonomic scope" value="Eukaryota"/>
</dbReference>
<feature type="transmembrane region" description="Helical" evidence="5">
    <location>
        <begin position="198"/>
        <end position="220"/>
    </location>
</feature>
<dbReference type="InParanoid" id="B7FY33"/>
<dbReference type="PaxDb" id="2850-Phatr45558"/>
<evidence type="ECO:0000259" key="6">
    <source>
        <dbReference type="PROSITE" id="PS50850"/>
    </source>
</evidence>
<evidence type="ECO:0000313" key="8">
    <source>
        <dbReference type="Proteomes" id="UP000000759"/>
    </source>
</evidence>
<keyword evidence="8" id="KW-1185">Reference proteome</keyword>
<evidence type="ECO:0000256" key="3">
    <source>
        <dbReference type="ARBA" id="ARBA00022989"/>
    </source>
</evidence>
<name>B7FY33_PHATC</name>
<evidence type="ECO:0000256" key="5">
    <source>
        <dbReference type="SAM" id="Phobius"/>
    </source>
</evidence>
<dbReference type="GO" id="GO:0022857">
    <property type="term" value="F:transmembrane transporter activity"/>
    <property type="evidence" value="ECO:0007669"/>
    <property type="project" value="InterPro"/>
</dbReference>
<dbReference type="GO" id="GO:0016020">
    <property type="term" value="C:membrane"/>
    <property type="evidence" value="ECO:0007669"/>
    <property type="project" value="UniProtKB-SubCell"/>
</dbReference>
<feature type="transmembrane region" description="Helical" evidence="5">
    <location>
        <begin position="232"/>
        <end position="251"/>
    </location>
</feature>
<feature type="transmembrane region" description="Helical" evidence="5">
    <location>
        <begin position="418"/>
        <end position="441"/>
    </location>
</feature>
<feature type="transmembrane region" description="Helical" evidence="5">
    <location>
        <begin position="363"/>
        <end position="382"/>
    </location>
</feature>
<dbReference type="RefSeq" id="XP_002179669.1">
    <property type="nucleotide sequence ID" value="XM_002179633.1"/>
</dbReference>
<dbReference type="EMBL" id="CM000610">
    <property type="protein sequence ID" value="EEC48655.1"/>
    <property type="molecule type" value="Genomic_DNA"/>
</dbReference>
<dbReference type="SUPFAM" id="SSF103473">
    <property type="entry name" value="MFS general substrate transporter"/>
    <property type="match status" value="1"/>
</dbReference>
<dbReference type="HOGENOM" id="CLU_510457_0_0_1"/>
<feature type="transmembrane region" description="Helical" evidence="5">
    <location>
        <begin position="326"/>
        <end position="343"/>
    </location>
</feature>
<keyword evidence="2 5" id="KW-0812">Transmembrane</keyword>
<sequence>MSEERLNQKTIDDMASEVAHLHSTNTSPHSPSIHAAGTDQGDHAYFGVDQIACMEPIGSEFRRESFLTEFSQSRGPPQIVLLIILLALGFGSTIGVVPAVMTDRYARLNHDYSDQTYCADYSMNDKPKACLLGSADAQNAVAFEQLISNIFTFFTSSLIGSLSDEYGRKGILTLGVLMSTMSPLCLLLIQLRPEMSPFWYYTVGAVQGLISWITIALSALSDVMPPKWRAPSFGLLLAGFSLGFAMAPQLALILGHFYVTVVSLFMVLSGLLIVVFFFPETLRPETAREARRVREAQVEDLSASKLALSNILRPMRELSILNRNRLFRLLSLLAFFSGLVTAGDRTLLIYYIEERLGFGDKDIATMFMIMGVLGIFVQGVVLKLLNEAIGERMVVTLCFCLGSFHNLLYGLAKDKTTIFLAVAISAFGGMAFPTISAIKANNVNESEQGRIQGALFSLQALASATGPMLLRFIYHLTKDGAFLGPGSMFVVASGIYLIAVYCAYSLPDEANSLRKERPFADVDMDEPSSNMPLL</sequence>
<reference evidence="7 8" key="1">
    <citation type="journal article" date="2008" name="Nature">
        <title>The Phaeodactylum genome reveals the evolutionary history of diatom genomes.</title>
        <authorList>
            <person name="Bowler C."/>
            <person name="Allen A.E."/>
            <person name="Badger J.H."/>
            <person name="Grimwood J."/>
            <person name="Jabbari K."/>
            <person name="Kuo A."/>
            <person name="Maheswari U."/>
            <person name="Martens C."/>
            <person name="Maumus F."/>
            <person name="Otillar R.P."/>
            <person name="Rayko E."/>
            <person name="Salamov A."/>
            <person name="Vandepoele K."/>
            <person name="Beszteri B."/>
            <person name="Gruber A."/>
            <person name="Heijde M."/>
            <person name="Katinka M."/>
            <person name="Mock T."/>
            <person name="Valentin K."/>
            <person name="Verret F."/>
            <person name="Berges J.A."/>
            <person name="Brownlee C."/>
            <person name="Cadoret J.P."/>
            <person name="Chiovitti A."/>
            <person name="Choi C.J."/>
            <person name="Coesel S."/>
            <person name="De Martino A."/>
            <person name="Detter J.C."/>
            <person name="Durkin C."/>
            <person name="Falciatore A."/>
            <person name="Fournet J."/>
            <person name="Haruta M."/>
            <person name="Huysman M.J."/>
            <person name="Jenkins B.D."/>
            <person name="Jiroutova K."/>
            <person name="Jorgensen R.E."/>
            <person name="Joubert Y."/>
            <person name="Kaplan A."/>
            <person name="Kroger N."/>
            <person name="Kroth P.G."/>
            <person name="La Roche J."/>
            <person name="Lindquist E."/>
            <person name="Lommer M."/>
            <person name="Martin-Jezequel V."/>
            <person name="Lopez P.J."/>
            <person name="Lucas S."/>
            <person name="Mangogna M."/>
            <person name="McGinnis K."/>
            <person name="Medlin L.K."/>
            <person name="Montsant A."/>
            <person name="Oudot-Le Secq M.P."/>
            <person name="Napoli C."/>
            <person name="Obornik M."/>
            <person name="Parker M.S."/>
            <person name="Petit J.L."/>
            <person name="Porcel B.M."/>
            <person name="Poulsen N."/>
            <person name="Robison M."/>
            <person name="Rychlewski L."/>
            <person name="Rynearson T.A."/>
            <person name="Schmutz J."/>
            <person name="Shapiro H."/>
            <person name="Siaut M."/>
            <person name="Stanley M."/>
            <person name="Sussman M.R."/>
            <person name="Taylor A.R."/>
            <person name="Vardi A."/>
            <person name="von Dassow P."/>
            <person name="Vyverman W."/>
            <person name="Willis A."/>
            <person name="Wyrwicz L.S."/>
            <person name="Rokhsar D.S."/>
            <person name="Weissenbach J."/>
            <person name="Armbrust E.V."/>
            <person name="Green B.R."/>
            <person name="Van de Peer Y."/>
            <person name="Grigoriev I.V."/>
        </authorList>
    </citation>
    <scope>NUCLEOTIDE SEQUENCE [LARGE SCALE GENOMIC DNA]</scope>
    <source>
        <strain evidence="7 8">CCAP 1055/1</strain>
    </source>
</reference>
<dbReference type="GeneID" id="7200740"/>
<feature type="transmembrane region" description="Helical" evidence="5">
    <location>
        <begin position="171"/>
        <end position="192"/>
    </location>
</feature>
<dbReference type="InterPro" id="IPR036259">
    <property type="entry name" value="MFS_trans_sf"/>
</dbReference>
<dbReference type="Gene3D" id="1.20.1250.20">
    <property type="entry name" value="MFS general substrate transporter like domains"/>
    <property type="match status" value="1"/>
</dbReference>
<feature type="domain" description="Major facilitator superfamily (MFS) profile" evidence="6">
    <location>
        <begin position="79"/>
        <end position="511"/>
    </location>
</feature>
<accession>B7FY33</accession>
<feature type="transmembrane region" description="Helical" evidence="5">
    <location>
        <begin position="79"/>
        <end position="101"/>
    </location>
</feature>
<evidence type="ECO:0000256" key="2">
    <source>
        <dbReference type="ARBA" id="ARBA00022692"/>
    </source>
</evidence>
<evidence type="ECO:0000256" key="4">
    <source>
        <dbReference type="ARBA" id="ARBA00023136"/>
    </source>
</evidence>
<keyword evidence="4 5" id="KW-0472">Membrane</keyword>
<feature type="transmembrane region" description="Helical" evidence="5">
    <location>
        <begin position="257"/>
        <end position="278"/>
    </location>
</feature>
<proteinExistence type="predicted"/>
<evidence type="ECO:0000256" key="1">
    <source>
        <dbReference type="ARBA" id="ARBA00004141"/>
    </source>
</evidence>
<dbReference type="Pfam" id="PF07690">
    <property type="entry name" value="MFS_1"/>
    <property type="match status" value="1"/>
</dbReference>
<reference evidence="8" key="2">
    <citation type="submission" date="2008-08" db="EMBL/GenBank/DDBJ databases">
        <authorList>
            <consortium name="Diatom Consortium"/>
            <person name="Grigoriev I."/>
            <person name="Grimwood J."/>
            <person name="Kuo A."/>
            <person name="Otillar R.P."/>
            <person name="Salamov A."/>
            <person name="Detter J.C."/>
            <person name="Lindquist E."/>
            <person name="Shapiro H."/>
            <person name="Lucas S."/>
            <person name="Glavina del Rio T."/>
            <person name="Pitluck S."/>
            <person name="Rokhsar D."/>
            <person name="Bowler C."/>
        </authorList>
    </citation>
    <scope>GENOME REANNOTATION</scope>
    <source>
        <strain evidence="8">CCAP 1055/1</strain>
    </source>
</reference>
<dbReference type="Proteomes" id="UP000000759">
    <property type="component" value="Chromosome 7"/>
</dbReference>
<feature type="transmembrane region" description="Helical" evidence="5">
    <location>
        <begin position="141"/>
        <end position="159"/>
    </location>
</feature>
<feature type="transmembrane region" description="Helical" evidence="5">
    <location>
        <begin position="486"/>
        <end position="507"/>
    </location>
</feature>
<dbReference type="InterPro" id="IPR020846">
    <property type="entry name" value="MFS_dom"/>
</dbReference>
<organism evidence="7 8">
    <name type="scientific">Phaeodactylum tricornutum (strain CCAP 1055/1)</name>
    <dbReference type="NCBI Taxonomy" id="556484"/>
    <lineage>
        <taxon>Eukaryota</taxon>
        <taxon>Sar</taxon>
        <taxon>Stramenopiles</taxon>
        <taxon>Ochrophyta</taxon>
        <taxon>Bacillariophyta</taxon>
        <taxon>Bacillariophyceae</taxon>
        <taxon>Bacillariophycidae</taxon>
        <taxon>Naviculales</taxon>
        <taxon>Phaeodactylaceae</taxon>
        <taxon>Phaeodactylum</taxon>
    </lineage>
</organism>
<dbReference type="KEGG" id="pti:PHATRDRAFT_45558"/>
<feature type="transmembrane region" description="Helical" evidence="5">
    <location>
        <begin position="394"/>
        <end position="412"/>
    </location>
</feature>
<dbReference type="PANTHER" id="PTHR23507:SF1">
    <property type="entry name" value="FI18259P1-RELATED"/>
    <property type="match status" value="1"/>
</dbReference>
<dbReference type="InterPro" id="IPR011701">
    <property type="entry name" value="MFS"/>
</dbReference>
<feature type="transmembrane region" description="Helical" evidence="5">
    <location>
        <begin position="453"/>
        <end position="474"/>
    </location>
</feature>
<keyword evidence="3 5" id="KW-1133">Transmembrane helix</keyword>
<dbReference type="PROSITE" id="PS50850">
    <property type="entry name" value="MFS"/>
    <property type="match status" value="1"/>
</dbReference>
<gene>
    <name evidence="7" type="ORF">PHATRDRAFT_45558</name>
</gene>
<dbReference type="OrthoDB" id="419616at2759"/>